<evidence type="ECO:0000259" key="2">
    <source>
        <dbReference type="PROSITE" id="PS51029"/>
    </source>
</evidence>
<evidence type="ECO:0000313" key="3">
    <source>
        <dbReference type="EnsemblMetazoa" id="XP_038078666.1"/>
    </source>
</evidence>
<evidence type="ECO:0000313" key="4">
    <source>
        <dbReference type="Proteomes" id="UP000887568"/>
    </source>
</evidence>
<reference evidence="3" key="1">
    <citation type="submission" date="2022-11" db="UniProtKB">
        <authorList>
            <consortium name="EnsemblMetazoa"/>
        </authorList>
    </citation>
    <scope>IDENTIFICATION</scope>
</reference>
<name>A0A914BST2_PATMI</name>
<proteinExistence type="predicted"/>
<feature type="region of interest" description="Disordered" evidence="1">
    <location>
        <begin position="158"/>
        <end position="177"/>
    </location>
</feature>
<protein>
    <recommendedName>
        <fullName evidence="2">MADF domain-containing protein</fullName>
    </recommendedName>
</protein>
<dbReference type="InterPro" id="IPR039353">
    <property type="entry name" value="TF_Adf1"/>
</dbReference>
<dbReference type="EnsemblMetazoa" id="XM_038222738.1">
    <property type="protein sequence ID" value="XP_038078666.1"/>
    <property type="gene ID" value="LOC119745994"/>
</dbReference>
<dbReference type="PANTHER" id="PTHR12243">
    <property type="entry name" value="MADF DOMAIN TRANSCRIPTION FACTOR"/>
    <property type="match status" value="1"/>
</dbReference>
<dbReference type="OMA" id="IRSTYYL"/>
<dbReference type="OrthoDB" id="8881252at2759"/>
<feature type="domain" description="MADF" evidence="2">
    <location>
        <begin position="36"/>
        <end position="125"/>
    </location>
</feature>
<dbReference type="SMART" id="SM00595">
    <property type="entry name" value="MADF"/>
    <property type="match status" value="1"/>
</dbReference>
<accession>A0A914BST2</accession>
<dbReference type="InterPro" id="IPR006578">
    <property type="entry name" value="MADF-dom"/>
</dbReference>
<dbReference type="GO" id="GO:0005667">
    <property type="term" value="C:transcription regulator complex"/>
    <property type="evidence" value="ECO:0007669"/>
    <property type="project" value="TreeGrafter"/>
</dbReference>
<dbReference type="GO" id="GO:0005634">
    <property type="term" value="C:nucleus"/>
    <property type="evidence" value="ECO:0007669"/>
    <property type="project" value="TreeGrafter"/>
</dbReference>
<dbReference type="PROSITE" id="PS51029">
    <property type="entry name" value="MADF"/>
    <property type="match status" value="1"/>
</dbReference>
<sequence>MHIFNKMAGAEKSELCSASAVDVAQASPWCDEKEETLVEMWSQRNCLFDVSSRGYSNRQLKRQSIQECSSVLEIAVDDISKKMTSLRTQYSRLVKPLPSGSGAKKKTPRQEWILKNLDFLAPHVKARPSVSNLKIDSIQQDAGEDDEAEDNTSVAVVQDDIPKPSANTPDNKKKKRKIEEDEFSVIKSLQKVLEEPEEDDDTVFAKYITREMKKIQDERTKLLLRQKFQTLIVEARMGELMPYQGPHAFSEM</sequence>
<dbReference type="GeneID" id="119745994"/>
<dbReference type="RefSeq" id="XP_038078666.1">
    <property type="nucleotide sequence ID" value="XM_038222738.1"/>
</dbReference>
<organism evidence="3 4">
    <name type="scientific">Patiria miniata</name>
    <name type="common">Bat star</name>
    <name type="synonym">Asterina miniata</name>
    <dbReference type="NCBI Taxonomy" id="46514"/>
    <lineage>
        <taxon>Eukaryota</taxon>
        <taxon>Metazoa</taxon>
        <taxon>Echinodermata</taxon>
        <taxon>Eleutherozoa</taxon>
        <taxon>Asterozoa</taxon>
        <taxon>Asteroidea</taxon>
        <taxon>Valvatacea</taxon>
        <taxon>Valvatida</taxon>
        <taxon>Asterinidae</taxon>
        <taxon>Patiria</taxon>
    </lineage>
</organism>
<keyword evidence="4" id="KW-1185">Reference proteome</keyword>
<evidence type="ECO:0000256" key="1">
    <source>
        <dbReference type="SAM" id="MobiDB-lite"/>
    </source>
</evidence>
<dbReference type="GO" id="GO:0006357">
    <property type="term" value="P:regulation of transcription by RNA polymerase II"/>
    <property type="evidence" value="ECO:0007669"/>
    <property type="project" value="TreeGrafter"/>
</dbReference>
<dbReference type="AlphaFoldDB" id="A0A914BST2"/>
<dbReference type="Proteomes" id="UP000887568">
    <property type="component" value="Unplaced"/>
</dbReference>
<dbReference type="PANTHER" id="PTHR12243:SF67">
    <property type="entry name" value="COREPRESSOR OF PANGOLIN, ISOFORM A-RELATED"/>
    <property type="match status" value="1"/>
</dbReference>
<dbReference type="Pfam" id="PF10545">
    <property type="entry name" value="MADF_DNA_bdg"/>
    <property type="match status" value="1"/>
</dbReference>